<organism evidence="8 9">
    <name type="scientific">Formimonas warabiya</name>
    <dbReference type="NCBI Taxonomy" id="1761012"/>
    <lineage>
        <taxon>Bacteria</taxon>
        <taxon>Bacillati</taxon>
        <taxon>Bacillota</taxon>
        <taxon>Clostridia</taxon>
        <taxon>Eubacteriales</taxon>
        <taxon>Peptococcaceae</taxon>
        <taxon>Candidatus Formimonas</taxon>
    </lineage>
</organism>
<dbReference type="Pfam" id="PF02588">
    <property type="entry name" value="YitT_membrane"/>
    <property type="match status" value="1"/>
</dbReference>
<feature type="transmembrane region" description="Helical" evidence="6">
    <location>
        <begin position="9"/>
        <end position="28"/>
    </location>
</feature>
<comment type="subcellular location">
    <subcellularLocation>
        <location evidence="1">Cell membrane</location>
        <topology evidence="1">Multi-pass membrane protein</topology>
    </subcellularLocation>
</comment>
<dbReference type="PANTHER" id="PTHR33545:SF5">
    <property type="entry name" value="UPF0750 MEMBRANE PROTEIN YITT"/>
    <property type="match status" value="1"/>
</dbReference>
<dbReference type="CDD" id="cd16380">
    <property type="entry name" value="YitT_C"/>
    <property type="match status" value="1"/>
</dbReference>
<evidence type="ECO:0000256" key="6">
    <source>
        <dbReference type="SAM" id="Phobius"/>
    </source>
</evidence>
<keyword evidence="2" id="KW-1003">Cell membrane</keyword>
<feature type="transmembrane region" description="Helical" evidence="6">
    <location>
        <begin position="109"/>
        <end position="126"/>
    </location>
</feature>
<dbReference type="KEGG" id="fwa:DCMF_15135"/>
<dbReference type="AlphaFoldDB" id="A0A3G1KU22"/>
<accession>A0A3G1KU22</accession>
<evidence type="ECO:0000313" key="8">
    <source>
        <dbReference type="EMBL" id="ATW25930.1"/>
    </source>
</evidence>
<evidence type="ECO:0000259" key="7">
    <source>
        <dbReference type="Pfam" id="PF10035"/>
    </source>
</evidence>
<feature type="transmembrane region" description="Helical" evidence="6">
    <location>
        <begin position="43"/>
        <end position="67"/>
    </location>
</feature>
<dbReference type="EMBL" id="CP017634">
    <property type="protein sequence ID" value="ATW25930.1"/>
    <property type="molecule type" value="Genomic_DNA"/>
</dbReference>
<evidence type="ECO:0000256" key="3">
    <source>
        <dbReference type="ARBA" id="ARBA00022692"/>
    </source>
</evidence>
<evidence type="ECO:0000256" key="4">
    <source>
        <dbReference type="ARBA" id="ARBA00022989"/>
    </source>
</evidence>
<keyword evidence="9" id="KW-1185">Reference proteome</keyword>
<proteinExistence type="predicted"/>
<dbReference type="PANTHER" id="PTHR33545">
    <property type="entry name" value="UPF0750 MEMBRANE PROTEIN YITT-RELATED"/>
    <property type="match status" value="1"/>
</dbReference>
<evidence type="ECO:0000256" key="1">
    <source>
        <dbReference type="ARBA" id="ARBA00004651"/>
    </source>
</evidence>
<dbReference type="PIRSF" id="PIRSF006483">
    <property type="entry name" value="Membrane_protein_YitT"/>
    <property type="match status" value="1"/>
</dbReference>
<sequence length="284" mass="30394">MRYRIVGDLIGVTVGSFITALGLVAFLIPNKIAAGGVSGLATVLYYVFKFPVGVSMFVINIPLLLLCTKELGMKFGIKSLYGTFVISFFVDGLATIVDKPWTHDPLLAAVYGGVVCGLGLGIVFRSKGTTGGTDLAAALLHKFVKISLGYSLLSIDAMVIILAGIVFDIEKALYALVTVFVTGKMIDVIQEGVTYAKAALIISEHHRQISEELLTRMSRGVTSFQSKGAYTATEREVLLCVVAQSEVSTLKSIVYSVDPKAFVIVANVHEVLGEGFKQADYGLP</sequence>
<name>A0A3G1KU22_FORW1</name>
<dbReference type="InterPro" id="IPR003740">
    <property type="entry name" value="YitT"/>
</dbReference>
<dbReference type="Gene3D" id="3.30.70.120">
    <property type="match status" value="1"/>
</dbReference>
<evidence type="ECO:0000256" key="2">
    <source>
        <dbReference type="ARBA" id="ARBA00022475"/>
    </source>
</evidence>
<dbReference type="RefSeq" id="WP_148135193.1">
    <property type="nucleotide sequence ID" value="NZ_CP017634.1"/>
</dbReference>
<evidence type="ECO:0000313" key="9">
    <source>
        <dbReference type="Proteomes" id="UP000323521"/>
    </source>
</evidence>
<dbReference type="OrthoDB" id="9779786at2"/>
<feature type="domain" description="DUF2179" evidence="7">
    <location>
        <begin position="219"/>
        <end position="273"/>
    </location>
</feature>
<keyword evidence="3 6" id="KW-0812">Transmembrane</keyword>
<dbReference type="InterPro" id="IPR019264">
    <property type="entry name" value="DUF2179"/>
</dbReference>
<dbReference type="Proteomes" id="UP000323521">
    <property type="component" value="Chromosome"/>
</dbReference>
<dbReference type="InterPro" id="IPR015867">
    <property type="entry name" value="N-reg_PII/ATP_PRibTrfase_C"/>
</dbReference>
<evidence type="ECO:0000256" key="5">
    <source>
        <dbReference type="ARBA" id="ARBA00023136"/>
    </source>
</evidence>
<keyword evidence="5 6" id="KW-0472">Membrane</keyword>
<gene>
    <name evidence="8" type="ORF">DCMF_15135</name>
</gene>
<protein>
    <recommendedName>
        <fullName evidence="7">DUF2179 domain-containing protein</fullName>
    </recommendedName>
</protein>
<dbReference type="GO" id="GO:0005886">
    <property type="term" value="C:plasma membrane"/>
    <property type="evidence" value="ECO:0007669"/>
    <property type="project" value="UniProtKB-SubCell"/>
</dbReference>
<feature type="transmembrane region" description="Helical" evidence="6">
    <location>
        <begin position="147"/>
        <end position="167"/>
    </location>
</feature>
<feature type="transmembrane region" description="Helical" evidence="6">
    <location>
        <begin position="79"/>
        <end position="97"/>
    </location>
</feature>
<keyword evidence="4 6" id="KW-1133">Transmembrane helix</keyword>
<dbReference type="Pfam" id="PF10035">
    <property type="entry name" value="DUF2179"/>
    <property type="match status" value="1"/>
</dbReference>
<reference evidence="8 9" key="1">
    <citation type="submission" date="2016-10" db="EMBL/GenBank/DDBJ databases">
        <title>Complete Genome Sequence of Peptococcaceae strain DCMF.</title>
        <authorList>
            <person name="Edwards R.J."/>
            <person name="Holland S.I."/>
            <person name="Deshpande N.P."/>
            <person name="Wong Y.K."/>
            <person name="Ertan H."/>
            <person name="Manefield M."/>
            <person name="Russell T.L."/>
            <person name="Lee M.J."/>
        </authorList>
    </citation>
    <scope>NUCLEOTIDE SEQUENCE [LARGE SCALE GENOMIC DNA]</scope>
    <source>
        <strain evidence="8 9">DCMF</strain>
    </source>
</reference>
<dbReference type="InterPro" id="IPR051461">
    <property type="entry name" value="UPF0750_membrane"/>
</dbReference>